<reference evidence="10 11" key="1">
    <citation type="submission" date="2016-10" db="EMBL/GenBank/DDBJ databases">
        <authorList>
            <person name="de Groot N.N."/>
        </authorList>
    </citation>
    <scope>NUCLEOTIDE SEQUENCE [LARGE SCALE GENOMIC DNA]</scope>
    <source>
        <strain evidence="10">1</strain>
    </source>
</reference>
<gene>
    <name evidence="10" type="primary">ihfB</name>
    <name evidence="10" type="ORF">NSMM_500054</name>
</gene>
<evidence type="ECO:0000256" key="7">
    <source>
        <dbReference type="ARBA" id="ARBA00023172"/>
    </source>
</evidence>
<keyword evidence="5 9" id="KW-0238">DNA-binding</keyword>
<dbReference type="InterPro" id="IPR010992">
    <property type="entry name" value="IHF-like_DNA-bd_dom_sf"/>
</dbReference>
<dbReference type="RefSeq" id="WP_090287174.1">
    <property type="nucleotide sequence ID" value="NZ_FMWO01000059.1"/>
</dbReference>
<comment type="subunit">
    <text evidence="9">Heterodimer of an alpha and a beta chain.</text>
</comment>
<dbReference type="InterPro" id="IPR005685">
    <property type="entry name" value="IHF_beta"/>
</dbReference>
<dbReference type="PRINTS" id="PR01727">
    <property type="entry name" value="DNABINDINGHU"/>
</dbReference>
<keyword evidence="6 9" id="KW-0804">Transcription</keyword>
<dbReference type="NCBIfam" id="NF001222">
    <property type="entry name" value="PRK00199.1"/>
    <property type="match status" value="1"/>
</dbReference>
<evidence type="ECO:0000256" key="9">
    <source>
        <dbReference type="RuleBase" id="RU003941"/>
    </source>
</evidence>
<dbReference type="PANTHER" id="PTHR33175">
    <property type="entry name" value="DNA-BINDING PROTEIN HU"/>
    <property type="match status" value="1"/>
</dbReference>
<dbReference type="GO" id="GO:0005829">
    <property type="term" value="C:cytosol"/>
    <property type="evidence" value="ECO:0007669"/>
    <property type="project" value="TreeGrafter"/>
</dbReference>
<dbReference type="PANTHER" id="PTHR33175:SF5">
    <property type="entry name" value="INTEGRATION HOST FACTOR SUBUNIT BETA"/>
    <property type="match status" value="1"/>
</dbReference>
<keyword evidence="3 9" id="KW-0810">Translation regulation</keyword>
<evidence type="ECO:0000256" key="6">
    <source>
        <dbReference type="ARBA" id="ARBA00023163"/>
    </source>
</evidence>
<comment type="similarity">
    <text evidence="1 8">Belongs to the bacterial histone-like protein family.</text>
</comment>
<keyword evidence="4 9" id="KW-0805">Transcription regulation</keyword>
<dbReference type="GO" id="GO:0006355">
    <property type="term" value="P:regulation of DNA-templated transcription"/>
    <property type="evidence" value="ECO:0007669"/>
    <property type="project" value="InterPro"/>
</dbReference>
<dbReference type="Proteomes" id="UP000198729">
    <property type="component" value="Unassembled WGS sequence"/>
</dbReference>
<evidence type="ECO:0000313" key="10">
    <source>
        <dbReference type="EMBL" id="SCZ86254.1"/>
    </source>
</evidence>
<dbReference type="GO" id="GO:0030527">
    <property type="term" value="F:structural constituent of chromatin"/>
    <property type="evidence" value="ECO:0007669"/>
    <property type="project" value="InterPro"/>
</dbReference>
<dbReference type="InterPro" id="IPR000119">
    <property type="entry name" value="Hist_DNA-bd"/>
</dbReference>
<organism evidence="10 11">
    <name type="scientific">Nitrosomonas mobilis</name>
    <dbReference type="NCBI Taxonomy" id="51642"/>
    <lineage>
        <taxon>Bacteria</taxon>
        <taxon>Pseudomonadati</taxon>
        <taxon>Pseudomonadota</taxon>
        <taxon>Betaproteobacteria</taxon>
        <taxon>Nitrosomonadales</taxon>
        <taxon>Nitrosomonadaceae</taxon>
        <taxon>Nitrosomonas</taxon>
    </lineage>
</organism>
<dbReference type="Pfam" id="PF00216">
    <property type="entry name" value="Bac_DNA_binding"/>
    <property type="match status" value="1"/>
</dbReference>
<dbReference type="SMART" id="SM00411">
    <property type="entry name" value="BHL"/>
    <property type="match status" value="1"/>
</dbReference>
<evidence type="ECO:0000256" key="5">
    <source>
        <dbReference type="ARBA" id="ARBA00023125"/>
    </source>
</evidence>
<comment type="function">
    <text evidence="9">This protein is one of the two subunits of integration host factor, a specific DNA-binding protein that functions in genetic recombination as well as in transcriptional and translational control.</text>
</comment>
<dbReference type="GO" id="GO:0005694">
    <property type="term" value="C:chromosome"/>
    <property type="evidence" value="ECO:0007669"/>
    <property type="project" value="InterPro"/>
</dbReference>
<dbReference type="OrthoDB" id="9804203at2"/>
<accession>A0A1G5SGE1</accession>
<name>A0A1G5SGE1_9PROT</name>
<keyword evidence="7 9" id="KW-0233">DNA recombination</keyword>
<evidence type="ECO:0000256" key="3">
    <source>
        <dbReference type="ARBA" id="ARBA00022845"/>
    </source>
</evidence>
<dbReference type="CDD" id="cd13836">
    <property type="entry name" value="IHF_B"/>
    <property type="match status" value="1"/>
</dbReference>
<dbReference type="GO" id="GO:0006310">
    <property type="term" value="P:DNA recombination"/>
    <property type="evidence" value="ECO:0007669"/>
    <property type="project" value="UniProtKB-KW"/>
</dbReference>
<keyword evidence="11" id="KW-1185">Reference proteome</keyword>
<protein>
    <recommendedName>
        <fullName evidence="2 9">Integration host factor subunit beta</fullName>
    </recommendedName>
</protein>
<dbReference type="GO" id="GO:0006417">
    <property type="term" value="P:regulation of translation"/>
    <property type="evidence" value="ECO:0007669"/>
    <property type="project" value="UniProtKB-KW"/>
</dbReference>
<evidence type="ECO:0000256" key="4">
    <source>
        <dbReference type="ARBA" id="ARBA00023015"/>
    </source>
</evidence>
<dbReference type="Gene3D" id="4.10.520.10">
    <property type="entry name" value="IHF-like DNA-binding proteins"/>
    <property type="match status" value="1"/>
</dbReference>
<dbReference type="EMBL" id="FMWO01000059">
    <property type="protein sequence ID" value="SCZ86254.1"/>
    <property type="molecule type" value="Genomic_DNA"/>
</dbReference>
<evidence type="ECO:0000256" key="1">
    <source>
        <dbReference type="ARBA" id="ARBA00010529"/>
    </source>
</evidence>
<evidence type="ECO:0000313" key="11">
    <source>
        <dbReference type="Proteomes" id="UP000198729"/>
    </source>
</evidence>
<sequence length="99" mass="11153">MTKSQLVSRLAERFPQLLAKDAELIVKIMLDAMAASLSRGERIEIRGFGSFDLNFRPARIGRNPKSGEKVQVPAKYVPHFKAGKRMRELIDAAVSKNRK</sequence>
<evidence type="ECO:0000256" key="8">
    <source>
        <dbReference type="RuleBase" id="RU003939"/>
    </source>
</evidence>
<dbReference type="GO" id="GO:0003677">
    <property type="term" value="F:DNA binding"/>
    <property type="evidence" value="ECO:0007669"/>
    <property type="project" value="UniProtKB-KW"/>
</dbReference>
<dbReference type="AlphaFoldDB" id="A0A1G5SGE1"/>
<dbReference type="SUPFAM" id="SSF47729">
    <property type="entry name" value="IHF-like DNA-binding proteins"/>
    <property type="match status" value="1"/>
</dbReference>
<dbReference type="NCBIfam" id="TIGR00988">
    <property type="entry name" value="hip"/>
    <property type="match status" value="1"/>
</dbReference>
<proteinExistence type="inferred from homology"/>
<evidence type="ECO:0000256" key="2">
    <source>
        <dbReference type="ARBA" id="ARBA00018700"/>
    </source>
</evidence>
<dbReference type="STRING" id="51642.NSMM_500054"/>